<accession>A0AAD1SBR0</accession>
<reference evidence="2" key="1">
    <citation type="submission" date="2022-03" db="EMBL/GenBank/DDBJ databases">
        <authorList>
            <person name="Alioto T."/>
            <person name="Alioto T."/>
            <person name="Gomez Garrido J."/>
        </authorList>
    </citation>
    <scope>NUCLEOTIDE SEQUENCE</scope>
</reference>
<evidence type="ECO:0000256" key="1">
    <source>
        <dbReference type="SAM" id="MobiDB-lite"/>
    </source>
</evidence>
<dbReference type="Proteomes" id="UP001295444">
    <property type="component" value="Chromosome 05"/>
</dbReference>
<dbReference type="EMBL" id="OW240916">
    <property type="protein sequence ID" value="CAH2295615.1"/>
    <property type="molecule type" value="Genomic_DNA"/>
</dbReference>
<organism evidence="2 3">
    <name type="scientific">Pelobates cultripes</name>
    <name type="common">Western spadefoot toad</name>
    <dbReference type="NCBI Taxonomy" id="61616"/>
    <lineage>
        <taxon>Eukaryota</taxon>
        <taxon>Metazoa</taxon>
        <taxon>Chordata</taxon>
        <taxon>Craniata</taxon>
        <taxon>Vertebrata</taxon>
        <taxon>Euteleostomi</taxon>
        <taxon>Amphibia</taxon>
        <taxon>Batrachia</taxon>
        <taxon>Anura</taxon>
        <taxon>Pelobatoidea</taxon>
        <taxon>Pelobatidae</taxon>
        <taxon>Pelobates</taxon>
    </lineage>
</organism>
<feature type="region of interest" description="Disordered" evidence="1">
    <location>
        <begin position="1"/>
        <end position="105"/>
    </location>
</feature>
<feature type="region of interest" description="Disordered" evidence="1">
    <location>
        <begin position="130"/>
        <end position="225"/>
    </location>
</feature>
<feature type="compositionally biased region" description="Polar residues" evidence="1">
    <location>
        <begin position="130"/>
        <end position="143"/>
    </location>
</feature>
<keyword evidence="3" id="KW-1185">Reference proteome</keyword>
<feature type="compositionally biased region" description="Basic and acidic residues" evidence="1">
    <location>
        <begin position="202"/>
        <end position="216"/>
    </location>
</feature>
<name>A0AAD1SBR0_PELCU</name>
<proteinExistence type="predicted"/>
<evidence type="ECO:0000313" key="2">
    <source>
        <dbReference type="EMBL" id="CAH2295615.1"/>
    </source>
</evidence>
<protein>
    <submittedName>
        <fullName evidence="2">Uncharacterized protein</fullName>
    </submittedName>
</protein>
<evidence type="ECO:0000313" key="3">
    <source>
        <dbReference type="Proteomes" id="UP001295444"/>
    </source>
</evidence>
<gene>
    <name evidence="2" type="ORF">PECUL_23A016248</name>
</gene>
<dbReference type="AlphaFoldDB" id="A0AAD1SBR0"/>
<sequence>MYAPLFRDQAGHLRMQTPFSLLNASSERERRPISRSGTTRRQQCKQEPRYPDRRGSRSTSERQTRNRESTGRSHLDLHTAQHDTQHGGCHVPPWPQGFRPKHHTEAGRNTSQILEQVRGQNKAIYLATATQPSNREAASNSEEGSAGLTGWIDHSTTADQAAREAETPQETPTRTHSTKKMQDPKCLPAPHGEQQPKASHSVPDHSCGRPEKRQRGENGGPTQRE</sequence>
<feature type="compositionally biased region" description="Basic and acidic residues" evidence="1">
    <location>
        <begin position="44"/>
        <end position="85"/>
    </location>
</feature>